<protein>
    <submittedName>
        <fullName evidence="1">Transcriptional regulator</fullName>
    </submittedName>
</protein>
<gene>
    <name evidence="1" type="ORF">DAMO_1507</name>
</gene>
<dbReference type="InterPro" id="IPR010982">
    <property type="entry name" value="Lambda_DNA-bd_dom_sf"/>
</dbReference>
<organism evidence="1 2">
    <name type="scientific">Methylomirabilis oxygeniifera</name>
    <dbReference type="NCBI Taxonomy" id="671143"/>
    <lineage>
        <taxon>Bacteria</taxon>
        <taxon>Candidatus Methylomirabilota</taxon>
        <taxon>Candidatus Methylomirabilia</taxon>
        <taxon>Candidatus Methylomirabilales</taxon>
        <taxon>Candidatus Methylomirabilaceae</taxon>
        <taxon>Candidatus Methylomirabilis</taxon>
    </lineage>
</organism>
<reference evidence="1 2" key="1">
    <citation type="journal article" date="2010" name="Nature">
        <title>Nitrite-driven anaerobic methane oxidation by oxygenic bacteria.</title>
        <authorList>
            <person name="Ettwig K.F."/>
            <person name="Butler M.K."/>
            <person name="Le Paslier D."/>
            <person name="Pelletier E."/>
            <person name="Mangenot S."/>
            <person name="Kuypers M.M.M."/>
            <person name="Schreiber F."/>
            <person name="Dutilh B.E."/>
            <person name="Zedelius J."/>
            <person name="de Beer D."/>
            <person name="Gloerich J."/>
            <person name="Wessels H.J.C.T."/>
            <person name="van Allen T."/>
            <person name="Luesken F."/>
            <person name="Wu M."/>
            <person name="van de Pas-Schoonen K.T."/>
            <person name="Op den Camp H.J.M."/>
            <person name="Janssen-Megens E.M."/>
            <person name="Francoijs K-J."/>
            <person name="Stunnenberg H."/>
            <person name="Weissenbach J."/>
            <person name="Jetten M.S.M."/>
            <person name="Strous M."/>
        </authorList>
    </citation>
    <scope>NUCLEOTIDE SEQUENCE [LARGE SCALE GENOMIC DNA]</scope>
</reference>
<dbReference type="KEGG" id="mox:DAMO_1507"/>
<dbReference type="AlphaFoldDB" id="D5MFN6"/>
<evidence type="ECO:0000313" key="1">
    <source>
        <dbReference type="EMBL" id="CBE68567.1"/>
    </source>
</evidence>
<dbReference type="EMBL" id="FP565575">
    <property type="protein sequence ID" value="CBE68567.1"/>
    <property type="molecule type" value="Genomic_DNA"/>
</dbReference>
<accession>D5MFN6</accession>
<evidence type="ECO:0000313" key="2">
    <source>
        <dbReference type="Proteomes" id="UP000006898"/>
    </source>
</evidence>
<sequence length="43" mass="4804">MRNRSGNFSVERLTEFLTALGQDVKITVRPARKDRGEVSVVVA</sequence>
<name>D5MFN6_METO1</name>
<proteinExistence type="predicted"/>
<dbReference type="GO" id="GO:0003677">
    <property type="term" value="F:DNA binding"/>
    <property type="evidence" value="ECO:0007669"/>
    <property type="project" value="InterPro"/>
</dbReference>
<dbReference type="Proteomes" id="UP000006898">
    <property type="component" value="Chromosome"/>
</dbReference>
<dbReference type="HOGENOM" id="CLU_3231140_0_0_0"/>
<dbReference type="Gene3D" id="1.10.260.40">
    <property type="entry name" value="lambda repressor-like DNA-binding domains"/>
    <property type="match status" value="1"/>
</dbReference>